<protein>
    <submittedName>
        <fullName evidence="1">Uncharacterized protein</fullName>
    </submittedName>
</protein>
<organism evidence="1 2">
    <name type="scientific">Linum tenue</name>
    <dbReference type="NCBI Taxonomy" id="586396"/>
    <lineage>
        <taxon>Eukaryota</taxon>
        <taxon>Viridiplantae</taxon>
        <taxon>Streptophyta</taxon>
        <taxon>Embryophyta</taxon>
        <taxon>Tracheophyta</taxon>
        <taxon>Spermatophyta</taxon>
        <taxon>Magnoliopsida</taxon>
        <taxon>eudicotyledons</taxon>
        <taxon>Gunneridae</taxon>
        <taxon>Pentapetalae</taxon>
        <taxon>rosids</taxon>
        <taxon>fabids</taxon>
        <taxon>Malpighiales</taxon>
        <taxon>Linaceae</taxon>
        <taxon>Linum</taxon>
    </lineage>
</organism>
<sequence>MGHELRARGMSIVLSTAHLHHPAPFSAKNVQELLTFIDPIVAVPNSHLIIHKRQPGPRMLPTLGSKHWVRAQDIEFHGQILQHYGLGEFFHGEHIDEKGIAFQSLKGERLEYLLGGEDGCAEQYDFRVALAEVVRVGVEADAEGGGGGGVVGARVGDDGVALAGECFGEELAVIAKSEDGDF</sequence>
<dbReference type="EMBL" id="CAMGYJ010000005">
    <property type="protein sequence ID" value="CAI0419889.1"/>
    <property type="molecule type" value="Genomic_DNA"/>
</dbReference>
<dbReference type="Proteomes" id="UP001154282">
    <property type="component" value="Unassembled WGS sequence"/>
</dbReference>
<keyword evidence="2" id="KW-1185">Reference proteome</keyword>
<evidence type="ECO:0000313" key="1">
    <source>
        <dbReference type="EMBL" id="CAI0419889.1"/>
    </source>
</evidence>
<reference evidence="1" key="1">
    <citation type="submission" date="2022-08" db="EMBL/GenBank/DDBJ databases">
        <authorList>
            <person name="Gutierrez-Valencia J."/>
        </authorList>
    </citation>
    <scope>NUCLEOTIDE SEQUENCE</scope>
</reference>
<proteinExistence type="predicted"/>
<comment type="caution">
    <text evidence="1">The sequence shown here is derived from an EMBL/GenBank/DDBJ whole genome shotgun (WGS) entry which is preliminary data.</text>
</comment>
<accession>A0AAV0KC16</accession>
<evidence type="ECO:0000313" key="2">
    <source>
        <dbReference type="Proteomes" id="UP001154282"/>
    </source>
</evidence>
<gene>
    <name evidence="1" type="ORF">LITE_LOCUS18168</name>
</gene>
<dbReference type="AlphaFoldDB" id="A0AAV0KC16"/>
<name>A0AAV0KC16_9ROSI</name>